<comment type="function">
    <text evidence="1">Possible endonuclease which induces a single-strand cut and initiates DNA replication.</text>
</comment>
<protein>
    <submittedName>
        <fullName evidence="8">Replication protein</fullName>
    </submittedName>
</protein>
<dbReference type="AlphaFoldDB" id="A0A423XPL8"/>
<evidence type="ECO:0000313" key="9">
    <source>
        <dbReference type="Proteomes" id="UP000285793"/>
    </source>
</evidence>
<dbReference type="RefSeq" id="WP_148077600.1">
    <property type="nucleotide sequence ID" value="NZ_PQJL01000266.1"/>
</dbReference>
<feature type="domain" description="Replication gene A protein-like" evidence="7">
    <location>
        <begin position="1"/>
        <end position="120"/>
    </location>
</feature>
<feature type="non-terminal residue" evidence="8">
    <location>
        <position position="1"/>
    </location>
</feature>
<feature type="non-terminal residue" evidence="8">
    <location>
        <position position="120"/>
    </location>
</feature>
<keyword evidence="4" id="KW-0540">Nuclease</keyword>
<accession>A0A423XPL8</accession>
<gene>
    <name evidence="8" type="ORF">C3E80_22250</name>
</gene>
<evidence type="ECO:0000256" key="6">
    <source>
        <dbReference type="ARBA" id="ARBA00022801"/>
    </source>
</evidence>
<name>A0A423XPL8_9ENTR</name>
<evidence type="ECO:0000256" key="5">
    <source>
        <dbReference type="ARBA" id="ARBA00022759"/>
    </source>
</evidence>
<dbReference type="GO" id="GO:0004519">
    <property type="term" value="F:endonuclease activity"/>
    <property type="evidence" value="ECO:0007669"/>
    <property type="project" value="UniProtKB-KW"/>
</dbReference>
<dbReference type="Pfam" id="PF05840">
    <property type="entry name" value="Phage_GPA"/>
    <property type="match status" value="1"/>
</dbReference>
<keyword evidence="6" id="KW-0378">Hydrolase</keyword>
<evidence type="ECO:0000259" key="7">
    <source>
        <dbReference type="Pfam" id="PF05840"/>
    </source>
</evidence>
<evidence type="ECO:0000256" key="4">
    <source>
        <dbReference type="ARBA" id="ARBA00022722"/>
    </source>
</evidence>
<dbReference type="GO" id="GO:0006260">
    <property type="term" value="P:DNA replication"/>
    <property type="evidence" value="ECO:0007669"/>
    <property type="project" value="UniProtKB-KW"/>
</dbReference>
<dbReference type="GO" id="GO:0016787">
    <property type="term" value="F:hydrolase activity"/>
    <property type="evidence" value="ECO:0007669"/>
    <property type="project" value="UniProtKB-KW"/>
</dbReference>
<evidence type="ECO:0000256" key="2">
    <source>
        <dbReference type="ARBA" id="ARBA00009260"/>
    </source>
</evidence>
<comment type="caution">
    <text evidence="8">The sequence shown here is derived from an EMBL/GenBank/DDBJ whole genome shotgun (WGS) entry which is preliminary data.</text>
</comment>
<dbReference type="EMBL" id="PQJL01000266">
    <property type="protein sequence ID" value="ROW48864.1"/>
    <property type="molecule type" value="Genomic_DNA"/>
</dbReference>
<evidence type="ECO:0000313" key="8">
    <source>
        <dbReference type="EMBL" id="ROW48864.1"/>
    </source>
</evidence>
<evidence type="ECO:0000256" key="3">
    <source>
        <dbReference type="ARBA" id="ARBA00022705"/>
    </source>
</evidence>
<organism evidence="8 9">
    <name type="scientific">Cronobacter malonaticus</name>
    <dbReference type="NCBI Taxonomy" id="413503"/>
    <lineage>
        <taxon>Bacteria</taxon>
        <taxon>Pseudomonadati</taxon>
        <taxon>Pseudomonadota</taxon>
        <taxon>Gammaproteobacteria</taxon>
        <taxon>Enterobacterales</taxon>
        <taxon>Enterobacteriaceae</taxon>
        <taxon>Cronobacter</taxon>
    </lineage>
</organism>
<sequence>APSKFHATTKAGYRNSRWNGASPADTQRYLTGLWARIRAKLHRDDIRIFGIRVAEPHHDATPHWHMLMFMLPEDVDRVRAVNTRYAREEDHHELKREKARKARFHAEAIDPDKGSATGYV</sequence>
<comment type="similarity">
    <text evidence="2">Belongs to the phage GPA family.</text>
</comment>
<evidence type="ECO:0000256" key="1">
    <source>
        <dbReference type="ARBA" id="ARBA00003293"/>
    </source>
</evidence>
<keyword evidence="3" id="KW-0235">DNA replication</keyword>
<keyword evidence="5" id="KW-0255">Endonuclease</keyword>
<dbReference type="InterPro" id="IPR008766">
    <property type="entry name" value="Replication_gene_A-like"/>
</dbReference>
<reference evidence="8 9" key="1">
    <citation type="journal article" date="2018" name="Front. Microbiol.">
        <title>An Investigation of an Acute Gastroenteritis Outbreak: Cronobacter sakazakii, a Potential Cause of Food-Borne Illness.</title>
        <authorList>
            <person name="Yong W."/>
            <person name="Guo B."/>
            <person name="Shi X."/>
            <person name="Cheng T."/>
            <person name="Chen M."/>
            <person name="Jiang X."/>
            <person name="Ye Y."/>
            <person name="Wang J."/>
            <person name="Xie G."/>
            <person name="Ding J."/>
        </authorList>
    </citation>
    <scope>NUCLEOTIDE SEQUENCE [LARGE SCALE GENOMIC DNA]</scope>
    <source>
        <strain evidence="8 9">S1</strain>
    </source>
</reference>
<proteinExistence type="inferred from homology"/>
<dbReference type="Proteomes" id="UP000285793">
    <property type="component" value="Unassembled WGS sequence"/>
</dbReference>